<keyword evidence="2" id="KW-0812">Transmembrane</keyword>
<evidence type="ECO:0000256" key="1">
    <source>
        <dbReference type="SAM" id="MobiDB-lite"/>
    </source>
</evidence>
<keyword evidence="2" id="KW-1133">Transmembrane helix</keyword>
<sequence>MNKTKEEKGAYGFGYTPWKRERTKRRNIKQGGNGKYIAMKREVDGEDLFNRSQQSAATGGRRENSPALLFTPAQRKPLLLSSQPPAAKDASFNHQRSLACDQQAPREKRTASPSFKPPPRSLLQAAPRKKVFCLFQKNPCPLCAWMAKRDRRRASASYLLLAATAAFVVVVEGVEVTLVVLTTSASRPTNNSISLVSYFGDVGCVDAISFKAYRKLHWPGFIFWGRRLCRRHQLQDLRETPSAWFHLLGTSVVSTPSTSRPTGNSVGLVSSFGDVSYVDAISFKTYGKLRRPGFIFR</sequence>
<evidence type="ECO:0000313" key="4">
    <source>
        <dbReference type="Proteomes" id="UP000652761"/>
    </source>
</evidence>
<keyword evidence="4" id="KW-1185">Reference proteome</keyword>
<evidence type="ECO:0000256" key="2">
    <source>
        <dbReference type="SAM" id="Phobius"/>
    </source>
</evidence>
<dbReference type="EMBL" id="NMUH01004668">
    <property type="protein sequence ID" value="MQM10421.1"/>
    <property type="molecule type" value="Genomic_DNA"/>
</dbReference>
<feature type="region of interest" description="Disordered" evidence="1">
    <location>
        <begin position="83"/>
        <end position="121"/>
    </location>
</feature>
<dbReference type="Proteomes" id="UP000652761">
    <property type="component" value="Unassembled WGS sequence"/>
</dbReference>
<dbReference type="AlphaFoldDB" id="A0A843WYN4"/>
<feature type="region of interest" description="Disordered" evidence="1">
    <location>
        <begin position="1"/>
        <end position="67"/>
    </location>
</feature>
<evidence type="ECO:0000313" key="3">
    <source>
        <dbReference type="EMBL" id="MQM10421.1"/>
    </source>
</evidence>
<comment type="caution">
    <text evidence="3">The sequence shown here is derived from an EMBL/GenBank/DDBJ whole genome shotgun (WGS) entry which is preliminary data.</text>
</comment>
<reference evidence="3" key="1">
    <citation type="submission" date="2017-07" db="EMBL/GenBank/DDBJ databases">
        <title>Taro Niue Genome Assembly and Annotation.</title>
        <authorList>
            <person name="Atibalentja N."/>
            <person name="Keating K."/>
            <person name="Fields C.J."/>
        </authorList>
    </citation>
    <scope>NUCLEOTIDE SEQUENCE</scope>
    <source>
        <strain evidence="3">Niue_2</strain>
        <tissue evidence="3">Leaf</tissue>
    </source>
</reference>
<accession>A0A843WYN4</accession>
<gene>
    <name evidence="3" type="ORF">Taro_043315</name>
</gene>
<feature type="transmembrane region" description="Helical" evidence="2">
    <location>
        <begin position="158"/>
        <end position="181"/>
    </location>
</feature>
<proteinExistence type="predicted"/>
<name>A0A843WYN4_COLES</name>
<organism evidence="3 4">
    <name type="scientific">Colocasia esculenta</name>
    <name type="common">Wild taro</name>
    <name type="synonym">Arum esculentum</name>
    <dbReference type="NCBI Taxonomy" id="4460"/>
    <lineage>
        <taxon>Eukaryota</taxon>
        <taxon>Viridiplantae</taxon>
        <taxon>Streptophyta</taxon>
        <taxon>Embryophyta</taxon>
        <taxon>Tracheophyta</taxon>
        <taxon>Spermatophyta</taxon>
        <taxon>Magnoliopsida</taxon>
        <taxon>Liliopsida</taxon>
        <taxon>Araceae</taxon>
        <taxon>Aroideae</taxon>
        <taxon>Colocasieae</taxon>
        <taxon>Colocasia</taxon>
    </lineage>
</organism>
<keyword evidence="2" id="KW-0472">Membrane</keyword>
<protein>
    <submittedName>
        <fullName evidence="3">Uncharacterized protein</fullName>
    </submittedName>
</protein>